<dbReference type="Proteomes" id="UP001597083">
    <property type="component" value="Unassembled WGS sequence"/>
</dbReference>
<organism evidence="2 3">
    <name type="scientific">Actinomadura adrarensis</name>
    <dbReference type="NCBI Taxonomy" id="1819600"/>
    <lineage>
        <taxon>Bacteria</taxon>
        <taxon>Bacillati</taxon>
        <taxon>Actinomycetota</taxon>
        <taxon>Actinomycetes</taxon>
        <taxon>Streptosporangiales</taxon>
        <taxon>Thermomonosporaceae</taxon>
        <taxon>Actinomadura</taxon>
    </lineage>
</organism>
<keyword evidence="3" id="KW-1185">Reference proteome</keyword>
<accession>A0ABW3CN02</accession>
<dbReference type="InterPro" id="IPR045582">
    <property type="entry name" value="Trehalase-like_N"/>
</dbReference>
<protein>
    <submittedName>
        <fullName evidence="2">Trehalase-like domain-containing protein</fullName>
    </submittedName>
</protein>
<name>A0ABW3CN02_9ACTN</name>
<dbReference type="EMBL" id="JBHTIR010003854">
    <property type="protein sequence ID" value="MFD0855913.1"/>
    <property type="molecule type" value="Genomic_DNA"/>
</dbReference>
<evidence type="ECO:0000313" key="2">
    <source>
        <dbReference type="EMBL" id="MFD0855913.1"/>
    </source>
</evidence>
<feature type="non-terminal residue" evidence="2">
    <location>
        <position position="132"/>
    </location>
</feature>
<comment type="caution">
    <text evidence="2">The sequence shown here is derived from an EMBL/GenBank/DDBJ whole genome shotgun (WGS) entry which is preliminary data.</text>
</comment>
<feature type="domain" description="Trehalase-like N-terminal" evidence="1">
    <location>
        <begin position="3"/>
        <end position="124"/>
    </location>
</feature>
<dbReference type="Pfam" id="PF19291">
    <property type="entry name" value="TREH_N"/>
    <property type="match status" value="1"/>
</dbReference>
<proteinExistence type="predicted"/>
<evidence type="ECO:0000313" key="3">
    <source>
        <dbReference type="Proteomes" id="UP001597083"/>
    </source>
</evidence>
<gene>
    <name evidence="2" type="ORF">ACFQ07_26985</name>
</gene>
<reference evidence="3" key="1">
    <citation type="journal article" date="2019" name="Int. J. Syst. Evol. Microbiol.">
        <title>The Global Catalogue of Microorganisms (GCM) 10K type strain sequencing project: providing services to taxonomists for standard genome sequencing and annotation.</title>
        <authorList>
            <consortium name="The Broad Institute Genomics Platform"/>
            <consortium name="The Broad Institute Genome Sequencing Center for Infectious Disease"/>
            <person name="Wu L."/>
            <person name="Ma J."/>
        </authorList>
    </citation>
    <scope>NUCLEOTIDE SEQUENCE [LARGE SCALE GENOMIC DNA]</scope>
    <source>
        <strain evidence="3">JCM 31696</strain>
    </source>
</reference>
<evidence type="ECO:0000259" key="1">
    <source>
        <dbReference type="Pfam" id="PF19291"/>
    </source>
</evidence>
<sequence length="132" mass="14556">MSLPLEDYAIIGDTQSVALVGRDGSIDWLCLPRFDSGACFAALLGGSEHGRWLLAPAGGHRATVRRYRDETLVLETEFSTGDGTVRVIDAMPIRGREPDLVRRVEGVRGRVEMEGELALRFGYGRIVPWLRG</sequence>